<dbReference type="SUPFAM" id="SSF161111">
    <property type="entry name" value="Cation efflux protein transmembrane domain-like"/>
    <property type="match status" value="1"/>
</dbReference>
<dbReference type="InterPro" id="IPR058533">
    <property type="entry name" value="Cation_efflux_TM"/>
</dbReference>
<dbReference type="PANTHER" id="PTHR43840">
    <property type="entry name" value="MITOCHONDRIAL METAL TRANSPORTER 1-RELATED"/>
    <property type="match status" value="1"/>
</dbReference>
<dbReference type="InterPro" id="IPR050291">
    <property type="entry name" value="CDF_Transporter"/>
</dbReference>
<dbReference type="AlphaFoldDB" id="A0A1H8K6R3"/>
<feature type="domain" description="Cation efflux protein transmembrane" evidence="9">
    <location>
        <begin position="16"/>
        <end position="209"/>
    </location>
</feature>
<dbReference type="GO" id="GO:0015093">
    <property type="term" value="F:ferrous iron transmembrane transporter activity"/>
    <property type="evidence" value="ECO:0007669"/>
    <property type="project" value="TreeGrafter"/>
</dbReference>
<evidence type="ECO:0000256" key="2">
    <source>
        <dbReference type="ARBA" id="ARBA00008114"/>
    </source>
</evidence>
<keyword evidence="6 8" id="KW-1133">Transmembrane helix</keyword>
<dbReference type="SUPFAM" id="SSF160240">
    <property type="entry name" value="Cation efflux protein cytoplasmic domain-like"/>
    <property type="match status" value="1"/>
</dbReference>
<dbReference type="Gene3D" id="1.20.1510.10">
    <property type="entry name" value="Cation efflux protein transmembrane domain"/>
    <property type="match status" value="1"/>
</dbReference>
<feature type="transmembrane region" description="Helical" evidence="8">
    <location>
        <begin position="82"/>
        <end position="108"/>
    </location>
</feature>
<keyword evidence="3" id="KW-0813">Transport</keyword>
<dbReference type="Proteomes" id="UP000199372">
    <property type="component" value="Unassembled WGS sequence"/>
</dbReference>
<evidence type="ECO:0000313" key="11">
    <source>
        <dbReference type="EMBL" id="SEN88690.1"/>
    </source>
</evidence>
<evidence type="ECO:0000256" key="7">
    <source>
        <dbReference type="ARBA" id="ARBA00023136"/>
    </source>
</evidence>
<dbReference type="NCBIfam" id="TIGR01297">
    <property type="entry name" value="CDF"/>
    <property type="match status" value="1"/>
</dbReference>
<dbReference type="GO" id="GO:0015341">
    <property type="term" value="F:zinc efflux antiporter activity"/>
    <property type="evidence" value="ECO:0007669"/>
    <property type="project" value="TreeGrafter"/>
</dbReference>
<accession>A0A1H8K6R3</accession>
<dbReference type="Pfam" id="PF16916">
    <property type="entry name" value="ZT_dimer"/>
    <property type="match status" value="1"/>
</dbReference>
<organism evidence="11 12">
    <name type="scientific">Palleronia pelagia</name>
    <dbReference type="NCBI Taxonomy" id="387096"/>
    <lineage>
        <taxon>Bacteria</taxon>
        <taxon>Pseudomonadati</taxon>
        <taxon>Pseudomonadota</taxon>
        <taxon>Alphaproteobacteria</taxon>
        <taxon>Rhodobacterales</taxon>
        <taxon>Roseobacteraceae</taxon>
        <taxon>Palleronia</taxon>
    </lineage>
</organism>
<dbReference type="InterPro" id="IPR002524">
    <property type="entry name" value="Cation_efflux"/>
</dbReference>
<comment type="subcellular location">
    <subcellularLocation>
        <location evidence="1">Membrane</location>
        <topology evidence="1">Multi-pass membrane protein</topology>
    </subcellularLocation>
</comment>
<keyword evidence="5 8" id="KW-0812">Transmembrane</keyword>
<dbReference type="InterPro" id="IPR027470">
    <property type="entry name" value="Cation_efflux_CTD"/>
</dbReference>
<dbReference type="Pfam" id="PF01545">
    <property type="entry name" value="Cation_efflux"/>
    <property type="match status" value="1"/>
</dbReference>
<dbReference type="Gene3D" id="3.30.70.1350">
    <property type="entry name" value="Cation efflux protein, cytoplasmic domain"/>
    <property type="match status" value="1"/>
</dbReference>
<dbReference type="EMBL" id="FOCM01000007">
    <property type="protein sequence ID" value="SEN88690.1"/>
    <property type="molecule type" value="Genomic_DNA"/>
</dbReference>
<dbReference type="GO" id="GO:0006882">
    <property type="term" value="P:intracellular zinc ion homeostasis"/>
    <property type="evidence" value="ECO:0007669"/>
    <property type="project" value="TreeGrafter"/>
</dbReference>
<dbReference type="PANTHER" id="PTHR43840:SF41">
    <property type="entry name" value="CATION-EFFLUX PUMP FIEF"/>
    <property type="match status" value="1"/>
</dbReference>
<feature type="transmembrane region" description="Helical" evidence="8">
    <location>
        <begin position="157"/>
        <end position="179"/>
    </location>
</feature>
<dbReference type="RefSeq" id="WP_091846238.1">
    <property type="nucleotide sequence ID" value="NZ_FOCM01000007.1"/>
</dbReference>
<dbReference type="InterPro" id="IPR027469">
    <property type="entry name" value="Cation_efflux_TMD_sf"/>
</dbReference>
<evidence type="ECO:0000256" key="5">
    <source>
        <dbReference type="ARBA" id="ARBA00022692"/>
    </source>
</evidence>
<evidence type="ECO:0000256" key="4">
    <source>
        <dbReference type="ARBA" id="ARBA00022475"/>
    </source>
</evidence>
<evidence type="ECO:0000256" key="8">
    <source>
        <dbReference type="SAM" id="Phobius"/>
    </source>
</evidence>
<evidence type="ECO:0000313" key="12">
    <source>
        <dbReference type="Proteomes" id="UP000199372"/>
    </source>
</evidence>
<evidence type="ECO:0000256" key="1">
    <source>
        <dbReference type="ARBA" id="ARBA00004141"/>
    </source>
</evidence>
<evidence type="ECO:0000256" key="6">
    <source>
        <dbReference type="ARBA" id="ARBA00022989"/>
    </source>
</evidence>
<feature type="transmembrane region" description="Helical" evidence="8">
    <location>
        <begin position="114"/>
        <end position="137"/>
    </location>
</feature>
<proteinExistence type="inferred from homology"/>
<keyword evidence="7 8" id="KW-0472">Membrane</keyword>
<dbReference type="GO" id="GO:0005886">
    <property type="term" value="C:plasma membrane"/>
    <property type="evidence" value="ECO:0007669"/>
    <property type="project" value="TreeGrafter"/>
</dbReference>
<name>A0A1H8K6R3_9RHOB</name>
<reference evidence="12" key="1">
    <citation type="submission" date="2016-10" db="EMBL/GenBank/DDBJ databases">
        <authorList>
            <person name="Varghese N."/>
            <person name="Submissions S."/>
        </authorList>
    </citation>
    <scope>NUCLEOTIDE SEQUENCE [LARGE SCALE GENOMIC DNA]</scope>
    <source>
        <strain evidence="12">DSM 26893</strain>
    </source>
</reference>
<feature type="transmembrane region" description="Helical" evidence="8">
    <location>
        <begin position="185"/>
        <end position="209"/>
    </location>
</feature>
<evidence type="ECO:0000259" key="10">
    <source>
        <dbReference type="Pfam" id="PF16916"/>
    </source>
</evidence>
<dbReference type="OrthoDB" id="9806522at2"/>
<sequence length="302" mass="31099">MARPSPDRLNLLATGASVSVALILVAAKLWAFGTTGSVSVAASLADSGLDLMVSLGGLAAVRYAQRPPDDDHAFGHSSAEDLAALGQSAFILVSAGAIAAVALGRLFADTETPIANAGGGIAVMILSVALTAALVAFQTWVARETGNRVVLADRLHYLGDLVPNLGALAALAAAAQFGLYALDSVIALGAAAMLAIGALRIGVGAWNALMDRAAPTHMIRGIETLAEDWPGIDGFHDLKTRTAGSRVFVNLHVEIRGDLPLTEAHDIGAALRRAIVDRYPNADVIIHKDPVRTKKAPDNAGA</sequence>
<dbReference type="InterPro" id="IPR036837">
    <property type="entry name" value="Cation_efflux_CTD_sf"/>
</dbReference>
<protein>
    <submittedName>
        <fullName evidence="11">Ferrous-iron efflux pump FieF</fullName>
    </submittedName>
</protein>
<feature type="domain" description="Cation efflux protein cytoplasmic" evidence="10">
    <location>
        <begin position="219"/>
        <end position="290"/>
    </location>
</feature>
<evidence type="ECO:0000256" key="3">
    <source>
        <dbReference type="ARBA" id="ARBA00022448"/>
    </source>
</evidence>
<evidence type="ECO:0000259" key="9">
    <source>
        <dbReference type="Pfam" id="PF01545"/>
    </source>
</evidence>
<keyword evidence="4" id="KW-1003">Cell membrane</keyword>
<keyword evidence="12" id="KW-1185">Reference proteome</keyword>
<comment type="similarity">
    <text evidence="2">Belongs to the cation diffusion facilitator (CDF) transporter (TC 2.A.4) family.</text>
</comment>
<dbReference type="GO" id="GO:0015086">
    <property type="term" value="F:cadmium ion transmembrane transporter activity"/>
    <property type="evidence" value="ECO:0007669"/>
    <property type="project" value="TreeGrafter"/>
</dbReference>
<gene>
    <name evidence="11" type="ORF">SAMN04488011_107127</name>
</gene>
<feature type="transmembrane region" description="Helical" evidence="8">
    <location>
        <begin position="12"/>
        <end position="32"/>
    </location>
</feature>